<dbReference type="Pfam" id="PF01493">
    <property type="entry name" value="GXGXG"/>
    <property type="match status" value="1"/>
</dbReference>
<protein>
    <recommendedName>
        <fullName evidence="19">glutamate synthase (ferredoxin)</fullName>
        <ecNumber evidence="19">1.4.7.1</ecNumber>
    </recommendedName>
</protein>
<evidence type="ECO:0000256" key="17">
    <source>
        <dbReference type="ARBA" id="ARBA00023291"/>
    </source>
</evidence>
<dbReference type="SUPFAM" id="SSF51395">
    <property type="entry name" value="FMN-linked oxidoreductases"/>
    <property type="match status" value="1"/>
</dbReference>
<keyword evidence="10" id="KW-0479">Metal-binding</keyword>
<accession>A0A8S9YTD6</accession>
<evidence type="ECO:0000256" key="9">
    <source>
        <dbReference type="ARBA" id="ARBA00022643"/>
    </source>
</evidence>
<proteinExistence type="inferred from homology"/>
<dbReference type="SUPFAM" id="SSF56235">
    <property type="entry name" value="N-terminal nucleophile aminohydrolases (Ntn hydrolases)"/>
    <property type="match status" value="1"/>
</dbReference>
<dbReference type="GO" id="GO:0046872">
    <property type="term" value="F:metal ion binding"/>
    <property type="evidence" value="ECO:0007669"/>
    <property type="project" value="UniProtKB-KW"/>
</dbReference>
<evidence type="ECO:0000256" key="19">
    <source>
        <dbReference type="ARBA" id="ARBA00039085"/>
    </source>
</evidence>
<name>A0A8S9YTD6_9TREM</name>
<keyword evidence="11" id="KW-0274">FAD</keyword>
<keyword evidence="14" id="KW-0408">Iron</keyword>
<gene>
    <name evidence="21" type="ORF">EG68_06208</name>
</gene>
<evidence type="ECO:0000256" key="12">
    <source>
        <dbReference type="ARBA" id="ARBA00022962"/>
    </source>
</evidence>
<dbReference type="PANTHER" id="PTHR11938">
    <property type="entry name" value="FAD NADPH DEHYDROGENASE/OXIDOREDUCTASE"/>
    <property type="match status" value="1"/>
</dbReference>
<evidence type="ECO:0000256" key="3">
    <source>
        <dbReference type="ARBA" id="ARBA00001974"/>
    </source>
</evidence>
<evidence type="ECO:0000256" key="1">
    <source>
        <dbReference type="ARBA" id="ARBA00001917"/>
    </source>
</evidence>
<dbReference type="InterPro" id="IPR050711">
    <property type="entry name" value="ET-N_metabolism_enzyme"/>
</dbReference>
<dbReference type="InterPro" id="IPR006982">
    <property type="entry name" value="Glu_synth_centr_N"/>
</dbReference>
<dbReference type="FunFam" id="3.20.20.70:FF:000031">
    <property type="entry name" value="Glutamate synthase 1 [NADH]"/>
    <property type="match status" value="1"/>
</dbReference>
<dbReference type="FunFam" id="2.160.20.60:FF:000001">
    <property type="entry name" value="Glutamate synthase, large subunit"/>
    <property type="match status" value="1"/>
</dbReference>
<dbReference type="InterPro" id="IPR013785">
    <property type="entry name" value="Aldolase_TIM"/>
</dbReference>
<dbReference type="Pfam" id="PF04898">
    <property type="entry name" value="Glu_syn_central"/>
    <property type="match status" value="1"/>
</dbReference>
<dbReference type="EMBL" id="JTDE01002101">
    <property type="protein sequence ID" value="KAF7257864.1"/>
    <property type="molecule type" value="Genomic_DNA"/>
</dbReference>
<keyword evidence="12" id="KW-0315">Glutamine amidotransferase</keyword>
<dbReference type="InterPro" id="IPR002489">
    <property type="entry name" value="Glu_synth_asu_C"/>
</dbReference>
<comment type="cofactor">
    <cofactor evidence="3">
        <name>FAD</name>
        <dbReference type="ChEBI" id="CHEBI:57692"/>
    </cofactor>
</comment>
<dbReference type="Pfam" id="PF00310">
    <property type="entry name" value="GATase_2"/>
    <property type="match status" value="1"/>
</dbReference>
<evidence type="ECO:0000256" key="14">
    <source>
        <dbReference type="ARBA" id="ARBA00023004"/>
    </source>
</evidence>
<reference evidence="21" key="1">
    <citation type="submission" date="2019-07" db="EMBL/GenBank/DDBJ databases">
        <title>Annotation for the trematode Paragonimus miyazaki's.</title>
        <authorList>
            <person name="Choi Y.-J."/>
        </authorList>
    </citation>
    <scope>NUCLEOTIDE SEQUENCE</scope>
    <source>
        <strain evidence="21">Japan</strain>
    </source>
</reference>
<dbReference type="InterPro" id="IPR002932">
    <property type="entry name" value="Glu_synthdom"/>
</dbReference>
<dbReference type="PROSITE" id="PS51278">
    <property type="entry name" value="GATASE_TYPE_2"/>
    <property type="match status" value="1"/>
</dbReference>
<dbReference type="InterPro" id="IPR036485">
    <property type="entry name" value="Glu_synth_asu_C_sf"/>
</dbReference>
<evidence type="ECO:0000256" key="8">
    <source>
        <dbReference type="ARBA" id="ARBA00022630"/>
    </source>
</evidence>
<dbReference type="Gene3D" id="3.20.20.70">
    <property type="entry name" value="Aldolase class I"/>
    <property type="match status" value="2"/>
</dbReference>
<dbReference type="Gene3D" id="2.160.20.60">
    <property type="entry name" value="Glutamate synthase, alpha subunit, C-terminal domain"/>
    <property type="match status" value="1"/>
</dbReference>
<dbReference type="GO" id="GO:0006537">
    <property type="term" value="P:glutamate biosynthetic process"/>
    <property type="evidence" value="ECO:0007669"/>
    <property type="project" value="UniProtKB-KW"/>
</dbReference>
<keyword evidence="17" id="KW-0003">3Fe-4S</keyword>
<comment type="cofactor">
    <cofactor evidence="1">
        <name>FMN</name>
        <dbReference type="ChEBI" id="CHEBI:58210"/>
    </cofactor>
</comment>
<dbReference type="GO" id="GO:0016041">
    <property type="term" value="F:glutamate synthase (ferredoxin) activity"/>
    <property type="evidence" value="ECO:0007669"/>
    <property type="project" value="UniProtKB-EC"/>
</dbReference>
<evidence type="ECO:0000256" key="15">
    <source>
        <dbReference type="ARBA" id="ARBA00023014"/>
    </source>
</evidence>
<comment type="cofactor">
    <cofactor evidence="2">
        <name>[3Fe-4S] cluster</name>
        <dbReference type="ChEBI" id="CHEBI:21137"/>
    </cofactor>
</comment>
<dbReference type="GO" id="GO:0051538">
    <property type="term" value="F:3 iron, 4 sulfur cluster binding"/>
    <property type="evidence" value="ECO:0007669"/>
    <property type="project" value="UniProtKB-KW"/>
</dbReference>
<dbReference type="CDD" id="cd00982">
    <property type="entry name" value="gltB_C"/>
    <property type="match status" value="1"/>
</dbReference>
<dbReference type="PANTHER" id="PTHR11938:SF133">
    <property type="entry name" value="GLUTAMATE SYNTHASE (NADH)"/>
    <property type="match status" value="1"/>
</dbReference>
<dbReference type="GO" id="GO:0019676">
    <property type="term" value="P:ammonia assimilation cycle"/>
    <property type="evidence" value="ECO:0007669"/>
    <property type="project" value="TreeGrafter"/>
</dbReference>
<evidence type="ECO:0000313" key="21">
    <source>
        <dbReference type="EMBL" id="KAF7257864.1"/>
    </source>
</evidence>
<evidence type="ECO:0000256" key="18">
    <source>
        <dbReference type="ARBA" id="ARBA00037928"/>
    </source>
</evidence>
<evidence type="ECO:0000256" key="4">
    <source>
        <dbReference type="ARBA" id="ARBA00004802"/>
    </source>
</evidence>
<comment type="pathway">
    <text evidence="5">Nitrogen metabolism.</text>
</comment>
<dbReference type="InterPro" id="IPR017932">
    <property type="entry name" value="GATase_2_dom"/>
</dbReference>
<dbReference type="FunFam" id="3.20.20.70:FF:000314">
    <property type="entry name" value="Uncharacterized protein, isoform E"/>
    <property type="match status" value="1"/>
</dbReference>
<keyword evidence="22" id="KW-1185">Reference proteome</keyword>
<dbReference type="CDD" id="cd00713">
    <property type="entry name" value="GltS"/>
    <property type="match status" value="1"/>
</dbReference>
<organism evidence="21 22">
    <name type="scientific">Paragonimus skrjabini miyazakii</name>
    <dbReference type="NCBI Taxonomy" id="59628"/>
    <lineage>
        <taxon>Eukaryota</taxon>
        <taxon>Metazoa</taxon>
        <taxon>Spiralia</taxon>
        <taxon>Lophotrochozoa</taxon>
        <taxon>Platyhelminthes</taxon>
        <taxon>Trematoda</taxon>
        <taxon>Digenea</taxon>
        <taxon>Plagiorchiida</taxon>
        <taxon>Troglotremata</taxon>
        <taxon>Troglotrematidae</taxon>
        <taxon>Paragonimus</taxon>
    </lineage>
</organism>
<keyword evidence="15" id="KW-0411">Iron-sulfur</keyword>
<evidence type="ECO:0000256" key="10">
    <source>
        <dbReference type="ARBA" id="ARBA00022723"/>
    </source>
</evidence>
<dbReference type="Gene3D" id="3.60.20.10">
    <property type="entry name" value="Glutamine Phosphoribosylpyrophosphate, subunit 1, domain 1"/>
    <property type="match status" value="1"/>
</dbReference>
<dbReference type="OrthoDB" id="4327079at2759"/>
<dbReference type="InterPro" id="IPR029055">
    <property type="entry name" value="Ntn_hydrolases_N"/>
</dbReference>
<comment type="similarity">
    <text evidence="6">Belongs to the glutamate synthase family.</text>
</comment>
<keyword evidence="7" id="KW-0028">Amino-acid biosynthesis</keyword>
<comment type="pathway">
    <text evidence="18">Amino-acid biosynthesis; L-glutamate biosynthesis via GLT pathway; L-glutamate from 2-oxoglutarate and L-glutamine (ferredoxin route): step 1/1.</text>
</comment>
<keyword evidence="13" id="KW-0560">Oxidoreductase</keyword>
<dbReference type="Pfam" id="PF01645">
    <property type="entry name" value="Glu_synthase"/>
    <property type="match status" value="1"/>
</dbReference>
<evidence type="ECO:0000256" key="16">
    <source>
        <dbReference type="ARBA" id="ARBA00023164"/>
    </source>
</evidence>
<comment type="caution">
    <text evidence="21">The sequence shown here is derived from an EMBL/GenBank/DDBJ whole genome shotgun (WGS) entry which is preliminary data.</text>
</comment>
<keyword evidence="8" id="KW-0285">Flavoprotein</keyword>
<feature type="domain" description="Glutamine amidotransferase type-2" evidence="20">
    <location>
        <begin position="12"/>
        <end position="393"/>
    </location>
</feature>
<dbReference type="NCBIfam" id="NF008730">
    <property type="entry name" value="PRK11750.1"/>
    <property type="match status" value="1"/>
</dbReference>
<evidence type="ECO:0000256" key="5">
    <source>
        <dbReference type="ARBA" id="ARBA00004909"/>
    </source>
</evidence>
<comment type="pathway">
    <text evidence="4">Energy metabolism; nitrogen metabolism.</text>
</comment>
<dbReference type="CDD" id="cd02808">
    <property type="entry name" value="GltS_FMN"/>
    <property type="match status" value="1"/>
</dbReference>
<evidence type="ECO:0000256" key="13">
    <source>
        <dbReference type="ARBA" id="ARBA00023002"/>
    </source>
</evidence>
<dbReference type="EC" id="1.4.7.1" evidence="19"/>
<evidence type="ECO:0000256" key="6">
    <source>
        <dbReference type="ARBA" id="ARBA00009716"/>
    </source>
</evidence>
<keyword evidence="16" id="KW-0314">Glutamate biosynthesis</keyword>
<evidence type="ECO:0000256" key="2">
    <source>
        <dbReference type="ARBA" id="ARBA00001927"/>
    </source>
</evidence>
<dbReference type="Proteomes" id="UP000822476">
    <property type="component" value="Unassembled WGS sequence"/>
</dbReference>
<dbReference type="SUPFAM" id="SSF69336">
    <property type="entry name" value="Alpha subunit of glutamate synthase, C-terminal domain"/>
    <property type="match status" value="1"/>
</dbReference>
<evidence type="ECO:0000259" key="20">
    <source>
        <dbReference type="PROSITE" id="PS51278"/>
    </source>
</evidence>
<keyword evidence="9" id="KW-0288">FMN</keyword>
<evidence type="ECO:0000256" key="11">
    <source>
        <dbReference type="ARBA" id="ARBA00022827"/>
    </source>
</evidence>
<dbReference type="GO" id="GO:0016040">
    <property type="term" value="F:glutamate synthase (NADH) activity"/>
    <property type="evidence" value="ECO:0007669"/>
    <property type="project" value="TreeGrafter"/>
</dbReference>
<sequence>MLYNPEEEHAACGVGFVVSTKGCRSNYVLKQARIMLERMDHRGACACDENTGDGAGVMTGIPYEIYERFAREVKLELPPANQFATGIIFVSTQLTSVEQVVKKLSNLADECDLSLLFWRMADVHRNTIGDVARSREPAILQVFLLRKYASHQLNETCYICSLSSDSVVYKGMFTTKQLWSYYADLQDPEYRTHFAMVHNRFSTNTLPSWGRAHPQRMLAHNGEINTLRGNVNYSRARQSVMESNKFSKELLNKLFPIVEAGMSDSGSLDNMLEFLYQAGEYDLPEAVMMVIPEAWHNLDPSLGDMPQAKWDFYKWAANSLEPWDGPALVVFSDGRYVGAVLDRNGLRPARFYETDDNMVYMSSEVGVVDVAPGVRIVQKGRLKAGRLLIVDTKLGALLDDEVLKQEIAGKYPFGEWLRRGAITLDELHTIASHNSPQPRCNNFDLADASTAMEDRRLPLFGFTPENISLLLLPMLRTHKEALGSMGNDAPLACLSENNPHVFDYFQQLFAQVTNPPIDPFRERVVMTLTCPVGPQKNILIHSEAQVNRLWFSNPLLSLNDIELLRSLDGNLTKAGAKFNKTSEVLSWRSRVLDATFTFPRDLSANGPTLGSMLHKALERVCQMAEEAVREDGIQLLIISDRAAGPDRIPVPSLLALGAVHQCLLRKQLRMQVGLIVESGEAKEVHHFCTLIGFGADGICPYLLFESIAHLDSDNLLVRSQSDLVHVFESFSDAVQRGIFKVMAKMGISTLHSYKSAQIFEAVGLAECVISMCFNGASSRIGGADFEILARESRARHLLAYPETNCLPGSLGQFANNLGFYHWRPGGESHMNDPATIAKLQAASRTNSREAYRLFVEAADRSSRYCTLRGQLDFRYVKQPISMDLIEPVTEIVKRFSTGAMSLGSISAEAHTALAVAMNKIGARSNTGEGGELPERFLNKEVRSSIKQVASARFGVTSAYLAHADMLQIKMAQGAKPGEGGELPGYKVTEDIARMRHSVPGVGLISPPPHHDIYSIEDLSQLIYDLKSANPLALVSVKLVSEVGVGVIAAGVAKARAVHITISGHDGGTGASSWTGIKHAGLPWELGIAETHQILINQRTRSRVLLQADGQIRTGRDVIIAALLGADEFAMSSAPLIVLGCTMMRKCHLNTCPVGIATQDPVLRQKFAGCPEHVINYLFLLAEEVREYMSKLGVRGFDHLIGRTEFLKRLEPAVTSKAALLDLSGLLFKTPPIRVFPNWNSVMIEDGIPELDITLSPVDALLLCLPSSRRLDCTLLQLAKHLIETPKNTELPGPAVVSFAGHITNEDRTAFTSLSYAISVQFADEGLPSGRKIKINLSGSAGQSFCAFLVQGIFVRLEGDANDYVAKGLSGGHVTITPPRELIDQGFQSETNLLVGNVCLYGATAGRLFLRGQAAERFCVRNSGATVVVEGVGDHGCEYMTGGRAVILGRTGRNFAAGMSGGLAFVYDPTGPQGPFARKCNMEMVDLETMTAENPYTQWLESIVREFTEETGSKVGERILSTWSESLHHFILVFPRDYRLALEKKKLELPLMIDKENVSPKSMVNFFYFLC</sequence>
<evidence type="ECO:0000313" key="22">
    <source>
        <dbReference type="Proteomes" id="UP000822476"/>
    </source>
</evidence>
<evidence type="ECO:0000256" key="7">
    <source>
        <dbReference type="ARBA" id="ARBA00022605"/>
    </source>
</evidence>